<proteinExistence type="predicted"/>
<keyword evidence="1" id="KW-0812">Transmembrane</keyword>
<evidence type="ECO:0000313" key="3">
    <source>
        <dbReference type="Proteomes" id="UP001596116"/>
    </source>
</evidence>
<keyword evidence="1" id="KW-1133">Transmembrane helix</keyword>
<organism evidence="2 3">
    <name type="scientific">Hyphococcus aureus</name>
    <dbReference type="NCBI Taxonomy" id="2666033"/>
    <lineage>
        <taxon>Bacteria</taxon>
        <taxon>Pseudomonadati</taxon>
        <taxon>Pseudomonadota</taxon>
        <taxon>Alphaproteobacteria</taxon>
        <taxon>Parvularculales</taxon>
        <taxon>Parvularculaceae</taxon>
        <taxon>Hyphococcus</taxon>
    </lineage>
</organism>
<feature type="transmembrane region" description="Helical" evidence="1">
    <location>
        <begin position="143"/>
        <end position="161"/>
    </location>
</feature>
<name>A0ABW1KRH3_9PROT</name>
<keyword evidence="3" id="KW-1185">Reference proteome</keyword>
<evidence type="ECO:0000256" key="1">
    <source>
        <dbReference type="SAM" id="Phobius"/>
    </source>
</evidence>
<gene>
    <name evidence="2" type="ORF">ACFMB1_03415</name>
</gene>
<reference evidence="2 3" key="1">
    <citation type="submission" date="2024-09" db="EMBL/GenBank/DDBJ databases">
        <authorList>
            <person name="Zhang Z.-H."/>
        </authorList>
    </citation>
    <scope>NUCLEOTIDE SEQUENCE [LARGE SCALE GENOMIC DNA]</scope>
    <source>
        <strain evidence="2 3">HHTR114</strain>
    </source>
</reference>
<protein>
    <recommendedName>
        <fullName evidence="4">DUF4386 family protein</fullName>
    </recommendedName>
</protein>
<comment type="caution">
    <text evidence="2">The sequence shown here is derived from an EMBL/GenBank/DDBJ whole genome shotgun (WGS) entry which is preliminary data.</text>
</comment>
<dbReference type="Proteomes" id="UP001596116">
    <property type="component" value="Unassembled WGS sequence"/>
</dbReference>
<dbReference type="RefSeq" id="WP_379880092.1">
    <property type="nucleotide sequence ID" value="NZ_JBHPON010000001.1"/>
</dbReference>
<evidence type="ECO:0000313" key="2">
    <source>
        <dbReference type="EMBL" id="MFC6034576.1"/>
    </source>
</evidence>
<accession>A0ABW1KRH3</accession>
<feature type="transmembrane region" description="Helical" evidence="1">
    <location>
        <begin position="32"/>
        <end position="50"/>
    </location>
</feature>
<feature type="transmembrane region" description="Helical" evidence="1">
    <location>
        <begin position="95"/>
        <end position="113"/>
    </location>
</feature>
<dbReference type="EMBL" id="JBHPON010000001">
    <property type="protein sequence ID" value="MFC6034576.1"/>
    <property type="molecule type" value="Genomic_DNA"/>
</dbReference>
<evidence type="ECO:0008006" key="4">
    <source>
        <dbReference type="Google" id="ProtNLM"/>
    </source>
</evidence>
<sequence>MFFLLMHLKTLFTSLSASILHASAHARRTGAISLGVFLFIWAAFSGAHLLQMRGYLASEQWLLFTDGGYAEYAEHILLLIASGAFLKLFLRSRDAAYAVIAVILVYITADNALRLHEIVGEHYADAGFGAPLSRLLPKQYGEVLFLGAAGAILLTALFLAARKAVAPARQAAWIIAALILCIGLFSAVIDTVGGMAGIWQLVFLEDCGEFFTIALIAAYAMFLTAKLSPHNGPATG</sequence>
<feature type="transmembrane region" description="Helical" evidence="1">
    <location>
        <begin position="173"/>
        <end position="198"/>
    </location>
</feature>
<feature type="transmembrane region" description="Helical" evidence="1">
    <location>
        <begin position="210"/>
        <end position="228"/>
    </location>
</feature>
<keyword evidence="1" id="KW-0472">Membrane</keyword>